<dbReference type="PANTHER" id="PTHR42673:SF4">
    <property type="entry name" value="MALEYLACETOACETATE ISOMERASE"/>
    <property type="match status" value="1"/>
</dbReference>
<accession>A0ABV7J5G2</accession>
<dbReference type="Gene3D" id="1.20.1050.10">
    <property type="match status" value="1"/>
</dbReference>
<evidence type="ECO:0000259" key="3">
    <source>
        <dbReference type="PROSITE" id="PS50405"/>
    </source>
</evidence>
<dbReference type="PANTHER" id="PTHR42673">
    <property type="entry name" value="MALEYLACETOACETATE ISOMERASE"/>
    <property type="match status" value="1"/>
</dbReference>
<dbReference type="Proteomes" id="UP001595547">
    <property type="component" value="Unassembled WGS sequence"/>
</dbReference>
<organism evidence="4 5">
    <name type="scientific">Cypionkella sinensis</name>
    <dbReference type="NCBI Taxonomy" id="1756043"/>
    <lineage>
        <taxon>Bacteria</taxon>
        <taxon>Pseudomonadati</taxon>
        <taxon>Pseudomonadota</taxon>
        <taxon>Alphaproteobacteria</taxon>
        <taxon>Rhodobacterales</taxon>
        <taxon>Paracoccaceae</taxon>
        <taxon>Cypionkella</taxon>
    </lineage>
</organism>
<dbReference type="InterPro" id="IPR010987">
    <property type="entry name" value="Glutathione-S-Trfase_C-like"/>
</dbReference>
<dbReference type="CDD" id="cd03042">
    <property type="entry name" value="GST_N_Zeta"/>
    <property type="match status" value="1"/>
</dbReference>
<feature type="domain" description="GST C-terminal" evidence="3">
    <location>
        <begin position="84"/>
        <end position="203"/>
    </location>
</feature>
<dbReference type="PROSITE" id="PS50404">
    <property type="entry name" value="GST_NTER"/>
    <property type="match status" value="1"/>
</dbReference>
<keyword evidence="5" id="KW-1185">Reference proteome</keyword>
<dbReference type="NCBIfam" id="TIGR01262">
    <property type="entry name" value="maiA"/>
    <property type="match status" value="1"/>
</dbReference>
<comment type="caution">
    <text evidence="4">The sequence shown here is derived from an EMBL/GenBank/DDBJ whole genome shotgun (WGS) entry which is preliminary data.</text>
</comment>
<gene>
    <name evidence="4" type="primary">maiA</name>
    <name evidence="4" type="ORF">ACFOGH_17610</name>
</gene>
<dbReference type="InterPro" id="IPR034330">
    <property type="entry name" value="GST_Zeta_C"/>
</dbReference>
<evidence type="ECO:0000256" key="1">
    <source>
        <dbReference type="ARBA" id="ARBA00010007"/>
    </source>
</evidence>
<feature type="domain" description="GST N-terminal" evidence="2">
    <location>
        <begin position="1"/>
        <end position="81"/>
    </location>
</feature>
<evidence type="ECO:0000259" key="2">
    <source>
        <dbReference type="PROSITE" id="PS50404"/>
    </source>
</evidence>
<dbReference type="RefSeq" id="WP_380074476.1">
    <property type="nucleotide sequence ID" value="NZ_JBHRTO010000002.1"/>
</dbReference>
<dbReference type="EMBL" id="JBHRTO010000002">
    <property type="protein sequence ID" value="MFC3182820.1"/>
    <property type="molecule type" value="Genomic_DNA"/>
</dbReference>
<reference evidence="5" key="1">
    <citation type="journal article" date="2019" name="Int. J. Syst. Evol. Microbiol.">
        <title>The Global Catalogue of Microorganisms (GCM) 10K type strain sequencing project: providing services to taxonomists for standard genome sequencing and annotation.</title>
        <authorList>
            <consortium name="The Broad Institute Genomics Platform"/>
            <consortium name="The Broad Institute Genome Sequencing Center for Infectious Disease"/>
            <person name="Wu L."/>
            <person name="Ma J."/>
        </authorList>
    </citation>
    <scope>NUCLEOTIDE SEQUENCE [LARGE SCALE GENOMIC DNA]</scope>
    <source>
        <strain evidence="5">KCTC 52039</strain>
    </source>
</reference>
<comment type="similarity">
    <text evidence="1">Belongs to the GST superfamily. Zeta family.</text>
</comment>
<dbReference type="InterPro" id="IPR036282">
    <property type="entry name" value="Glutathione-S-Trfase_C_sf"/>
</dbReference>
<protein>
    <submittedName>
        <fullName evidence="4">Maleylacetoacetate isomerase</fullName>
        <ecNumber evidence="4">5.2.1.2</ecNumber>
    </submittedName>
</protein>
<keyword evidence="4" id="KW-0413">Isomerase</keyword>
<dbReference type="SFLD" id="SFLDG00358">
    <property type="entry name" value="Main_(cytGST)"/>
    <property type="match status" value="1"/>
</dbReference>
<dbReference type="Gene3D" id="3.40.30.10">
    <property type="entry name" value="Glutaredoxin"/>
    <property type="match status" value="1"/>
</dbReference>
<dbReference type="GO" id="GO:0016034">
    <property type="term" value="F:maleylacetoacetate isomerase activity"/>
    <property type="evidence" value="ECO:0007669"/>
    <property type="project" value="UniProtKB-EC"/>
</dbReference>
<dbReference type="Pfam" id="PF13410">
    <property type="entry name" value="GST_C_2"/>
    <property type="match status" value="1"/>
</dbReference>
<dbReference type="InterPro" id="IPR036249">
    <property type="entry name" value="Thioredoxin-like_sf"/>
</dbReference>
<dbReference type="EC" id="5.2.1.2" evidence="4"/>
<dbReference type="SUPFAM" id="SSF52833">
    <property type="entry name" value="Thioredoxin-like"/>
    <property type="match status" value="1"/>
</dbReference>
<evidence type="ECO:0000313" key="5">
    <source>
        <dbReference type="Proteomes" id="UP001595547"/>
    </source>
</evidence>
<dbReference type="InterPro" id="IPR005955">
    <property type="entry name" value="GST_Zeta"/>
</dbReference>
<dbReference type="Pfam" id="PF13417">
    <property type="entry name" value="GST_N_3"/>
    <property type="match status" value="1"/>
</dbReference>
<dbReference type="SFLD" id="SFLDS00019">
    <property type="entry name" value="Glutathione_Transferase_(cytos"/>
    <property type="match status" value="1"/>
</dbReference>
<dbReference type="SUPFAM" id="SSF47616">
    <property type="entry name" value="GST C-terminal domain-like"/>
    <property type="match status" value="1"/>
</dbReference>
<sequence length="203" mass="22623">MIRLYDYWRSSAAYRVRMALNLLDLPYESHPVDLLKGEHRSAENLARNPQGLVPTLEIDGLRLTQSLAIIEYLDETRGGLLPKDAAARAQVRVLSYAIAMEIAPVCNLSVRDHVGSMGVMTSEDWTRHYITKGLTAFEAMLTGKRLYCHGDQVTMADLCLVPQVFNAERVGVDVTLLPKTMQIVAKLREIPAIAAAHPDRVKP</sequence>
<dbReference type="InterPro" id="IPR040079">
    <property type="entry name" value="Glutathione_S-Trfase"/>
</dbReference>
<dbReference type="InterPro" id="IPR034333">
    <property type="entry name" value="GST_Zeta_N"/>
</dbReference>
<name>A0ABV7J5G2_9RHOB</name>
<evidence type="ECO:0000313" key="4">
    <source>
        <dbReference type="EMBL" id="MFC3182820.1"/>
    </source>
</evidence>
<proteinExistence type="inferred from homology"/>
<dbReference type="CDD" id="cd03191">
    <property type="entry name" value="GST_C_Zeta"/>
    <property type="match status" value="1"/>
</dbReference>
<dbReference type="InterPro" id="IPR004045">
    <property type="entry name" value="Glutathione_S-Trfase_N"/>
</dbReference>
<dbReference type="PROSITE" id="PS50405">
    <property type="entry name" value="GST_CTER"/>
    <property type="match status" value="1"/>
</dbReference>